<evidence type="ECO:0000313" key="2">
    <source>
        <dbReference type="EMBL" id="CAB4205578.1"/>
    </source>
</evidence>
<proteinExistence type="predicted"/>
<dbReference type="EMBL" id="LR797247">
    <property type="protein sequence ID" value="CAB4195733.1"/>
    <property type="molecule type" value="Genomic_DNA"/>
</dbReference>
<evidence type="ECO:0000313" key="3">
    <source>
        <dbReference type="EMBL" id="CAB4221635.1"/>
    </source>
</evidence>
<dbReference type="EMBL" id="LR797504">
    <property type="protein sequence ID" value="CAB4221635.1"/>
    <property type="molecule type" value="Genomic_DNA"/>
</dbReference>
<dbReference type="EMBL" id="LR797360">
    <property type="protein sequence ID" value="CAB4205578.1"/>
    <property type="molecule type" value="Genomic_DNA"/>
</dbReference>
<sequence>MTKQKLKEYIIATKANDRKTIERILNEEFGDWKVEFVEPPKEKIVAYIK</sequence>
<organism evidence="3">
    <name type="scientific">uncultured Caudovirales phage</name>
    <dbReference type="NCBI Taxonomy" id="2100421"/>
    <lineage>
        <taxon>Viruses</taxon>
        <taxon>Duplodnaviria</taxon>
        <taxon>Heunggongvirae</taxon>
        <taxon>Uroviricota</taxon>
        <taxon>Caudoviricetes</taxon>
        <taxon>Peduoviridae</taxon>
        <taxon>Maltschvirus</taxon>
        <taxon>Maltschvirus maltsch</taxon>
    </lineage>
</organism>
<protein>
    <submittedName>
        <fullName evidence="3">Uncharacterized protein</fullName>
    </submittedName>
</protein>
<accession>A0A6J5T1S6</accession>
<evidence type="ECO:0000313" key="1">
    <source>
        <dbReference type="EMBL" id="CAB4195733.1"/>
    </source>
</evidence>
<reference evidence="3" key="1">
    <citation type="submission" date="2020-05" db="EMBL/GenBank/DDBJ databases">
        <authorList>
            <person name="Chiriac C."/>
            <person name="Salcher M."/>
            <person name="Ghai R."/>
            <person name="Kavagutti S V."/>
        </authorList>
    </citation>
    <scope>NUCLEOTIDE SEQUENCE</scope>
</reference>
<name>A0A6J5T1S6_9CAUD</name>
<gene>
    <name evidence="1" type="ORF">UFOVP1286_39</name>
    <name evidence="2" type="ORF">UFOVP1407_69</name>
    <name evidence="3" type="ORF">UFOVP1640_36</name>
</gene>